<accession>A0ABY2CMK5</accession>
<dbReference type="RefSeq" id="WP_197488269.1">
    <property type="nucleotide sequence ID" value="NZ_LUUF01000043.1"/>
</dbReference>
<evidence type="ECO:0000313" key="2">
    <source>
        <dbReference type="EMBL" id="TCV84377.1"/>
    </source>
</evidence>
<reference evidence="2 3" key="1">
    <citation type="submission" date="2019-03" db="EMBL/GenBank/DDBJ databases">
        <title>Systems level insights into methane cycling in arid and semi-arid ecosystems.</title>
        <authorList>
            <person name="Kalyuzhnaya M."/>
        </authorList>
    </citation>
    <scope>NUCLEOTIDE SEQUENCE [LARGE SCALE GENOMIC DNA]</scope>
    <source>
        <strain evidence="2 3">S-1</strain>
    </source>
</reference>
<comment type="caution">
    <text evidence="2">The sequence shown here is derived from an EMBL/GenBank/DDBJ whole genome shotgun (WGS) entry which is preliminary data.</text>
</comment>
<protein>
    <recommendedName>
        <fullName evidence="4">DUF4124 domain-containing protein</fullName>
    </recommendedName>
</protein>
<feature type="region of interest" description="Disordered" evidence="1">
    <location>
        <begin position="54"/>
        <end position="77"/>
    </location>
</feature>
<evidence type="ECO:0000313" key="3">
    <source>
        <dbReference type="Proteomes" id="UP000295649"/>
    </source>
</evidence>
<evidence type="ECO:0000256" key="1">
    <source>
        <dbReference type="SAM" id="MobiDB-lite"/>
    </source>
</evidence>
<sequence>MINLRLIVLLILVFLTFIDAKADLQQCRKKDGSILYSNLGCEDATVINTYDLPTKKPEPIQSPANVQPRYLPPRPKGDARSIATSKGGYLIDVAHNDELFIINGEKFEAKTYCFNMNEGDTVIFIEGSALGACASATLINLNTNSKCEVWCN</sequence>
<gene>
    <name evidence="2" type="ORF">EDE11_10734</name>
</gene>
<proteinExistence type="predicted"/>
<organism evidence="2 3">
    <name type="scientific">Methylomonas methanica</name>
    <dbReference type="NCBI Taxonomy" id="421"/>
    <lineage>
        <taxon>Bacteria</taxon>
        <taxon>Pseudomonadati</taxon>
        <taxon>Pseudomonadota</taxon>
        <taxon>Gammaproteobacteria</taxon>
        <taxon>Methylococcales</taxon>
        <taxon>Methylococcaceae</taxon>
        <taxon>Methylomonas</taxon>
    </lineage>
</organism>
<dbReference type="Proteomes" id="UP000295649">
    <property type="component" value="Unassembled WGS sequence"/>
</dbReference>
<name>A0ABY2CMK5_METMH</name>
<evidence type="ECO:0008006" key="4">
    <source>
        <dbReference type="Google" id="ProtNLM"/>
    </source>
</evidence>
<dbReference type="EMBL" id="SMCN01000007">
    <property type="protein sequence ID" value="TCV84377.1"/>
    <property type="molecule type" value="Genomic_DNA"/>
</dbReference>
<keyword evidence="3" id="KW-1185">Reference proteome</keyword>